<dbReference type="Gene3D" id="6.10.140.2220">
    <property type="match status" value="1"/>
</dbReference>
<reference evidence="7" key="1">
    <citation type="submission" date="2022-11" db="EMBL/GenBank/DDBJ databases">
        <title>Genome Sequence of Cubamyces cubensis.</title>
        <authorList>
            <person name="Buettner E."/>
        </authorList>
    </citation>
    <scope>NUCLEOTIDE SEQUENCE</scope>
    <source>
        <strain evidence="7">MPL-01</strain>
    </source>
</reference>
<evidence type="ECO:0000259" key="6">
    <source>
        <dbReference type="PROSITE" id="PS50865"/>
    </source>
</evidence>
<keyword evidence="2 4" id="KW-0863">Zinc-finger</keyword>
<evidence type="ECO:0000256" key="1">
    <source>
        <dbReference type="ARBA" id="ARBA00022723"/>
    </source>
</evidence>
<accession>A0AAD7TPJ5</accession>
<feature type="domain" description="MYND-type" evidence="6">
    <location>
        <begin position="141"/>
        <end position="185"/>
    </location>
</feature>
<dbReference type="InterPro" id="IPR002893">
    <property type="entry name" value="Znf_MYND"/>
</dbReference>
<keyword evidence="3" id="KW-0862">Zinc</keyword>
<dbReference type="SUPFAM" id="SSF144232">
    <property type="entry name" value="HIT/MYND zinc finger-like"/>
    <property type="match status" value="1"/>
</dbReference>
<name>A0AAD7TPJ5_9APHY</name>
<evidence type="ECO:0000256" key="5">
    <source>
        <dbReference type="SAM" id="MobiDB-lite"/>
    </source>
</evidence>
<feature type="compositionally biased region" description="Basic and acidic residues" evidence="5">
    <location>
        <begin position="237"/>
        <end position="249"/>
    </location>
</feature>
<dbReference type="EMBL" id="JAPEVG010000296">
    <property type="protein sequence ID" value="KAJ8469310.1"/>
    <property type="molecule type" value="Genomic_DNA"/>
</dbReference>
<keyword evidence="1" id="KW-0479">Metal-binding</keyword>
<organism evidence="7 8">
    <name type="scientific">Trametes cubensis</name>
    <dbReference type="NCBI Taxonomy" id="1111947"/>
    <lineage>
        <taxon>Eukaryota</taxon>
        <taxon>Fungi</taxon>
        <taxon>Dikarya</taxon>
        <taxon>Basidiomycota</taxon>
        <taxon>Agaricomycotina</taxon>
        <taxon>Agaricomycetes</taxon>
        <taxon>Polyporales</taxon>
        <taxon>Polyporaceae</taxon>
        <taxon>Trametes</taxon>
    </lineage>
</organism>
<evidence type="ECO:0000256" key="4">
    <source>
        <dbReference type="PROSITE-ProRule" id="PRU00134"/>
    </source>
</evidence>
<sequence>MPVQSQPVDNQGFPWRLFTSPVSYSGAQLAIGRNHASWFLVRAYPENLTLKREVFCLNFLVPGDPSTVSSVNTDSCCDHEQRPRFTVGGTQGQDVLSILLELRDQVGRPSIKVLRRYDANPMSLQAIVEINIPEDELVRACARCGRWEAMGRPRFQRCARCKCRYYCSRQCQKEDWTPEHHKSECALLSEGKEYEVECHRKLHDNGWWFNHGSLGPESILLPPDVDALPADKQDDWKVYGRRTPPRDVRQQPTHDVNPAVGPTAHGSPVDRTATPADNAAELPPSERCVLPFSLNDIPELPPLPTPPGFVPTGDPLVDEALLWDHLKRGKSPRELLTELVELNKILQARCEVLLTRREMALHLAVELALAEDQGDEEYDDSDESGDGYGTDWESLATVSQSSDSETSFSSDSDDERESGTNREADVMAVVMYGRSIRDADIL</sequence>
<dbReference type="PROSITE" id="PS01360">
    <property type="entry name" value="ZF_MYND_1"/>
    <property type="match status" value="1"/>
</dbReference>
<protein>
    <recommendedName>
        <fullName evidence="6">MYND-type domain-containing protein</fullName>
    </recommendedName>
</protein>
<evidence type="ECO:0000313" key="8">
    <source>
        <dbReference type="Proteomes" id="UP001215151"/>
    </source>
</evidence>
<evidence type="ECO:0000256" key="3">
    <source>
        <dbReference type="ARBA" id="ARBA00022833"/>
    </source>
</evidence>
<feature type="compositionally biased region" description="Acidic residues" evidence="5">
    <location>
        <begin position="372"/>
        <end position="385"/>
    </location>
</feature>
<feature type="region of interest" description="Disordered" evidence="5">
    <location>
        <begin position="237"/>
        <end position="283"/>
    </location>
</feature>
<evidence type="ECO:0000256" key="2">
    <source>
        <dbReference type="ARBA" id="ARBA00022771"/>
    </source>
</evidence>
<dbReference type="Proteomes" id="UP001215151">
    <property type="component" value="Unassembled WGS sequence"/>
</dbReference>
<gene>
    <name evidence="7" type="ORF">ONZ51_g9088</name>
</gene>
<feature type="region of interest" description="Disordered" evidence="5">
    <location>
        <begin position="372"/>
        <end position="424"/>
    </location>
</feature>
<feature type="compositionally biased region" description="Low complexity" evidence="5">
    <location>
        <begin position="399"/>
        <end position="410"/>
    </location>
</feature>
<evidence type="ECO:0000313" key="7">
    <source>
        <dbReference type="EMBL" id="KAJ8469310.1"/>
    </source>
</evidence>
<keyword evidence="8" id="KW-1185">Reference proteome</keyword>
<proteinExistence type="predicted"/>
<dbReference type="PROSITE" id="PS50865">
    <property type="entry name" value="ZF_MYND_2"/>
    <property type="match status" value="1"/>
</dbReference>
<dbReference type="Pfam" id="PF01753">
    <property type="entry name" value="zf-MYND"/>
    <property type="match status" value="1"/>
</dbReference>
<dbReference type="GO" id="GO:0008270">
    <property type="term" value="F:zinc ion binding"/>
    <property type="evidence" value="ECO:0007669"/>
    <property type="project" value="UniProtKB-KW"/>
</dbReference>
<comment type="caution">
    <text evidence="7">The sequence shown here is derived from an EMBL/GenBank/DDBJ whole genome shotgun (WGS) entry which is preliminary data.</text>
</comment>
<dbReference type="AlphaFoldDB" id="A0AAD7TPJ5"/>